<gene>
    <name evidence="1" type="ORF">SAMN02745161_1636</name>
</gene>
<protein>
    <submittedName>
        <fullName evidence="1">Uncharacterized protein</fullName>
    </submittedName>
</protein>
<dbReference type="AlphaFoldDB" id="A0A1N6G291"/>
<proteinExistence type="predicted"/>
<name>A0A1N6G291_9BACT</name>
<accession>A0A1N6G291</accession>
<organism evidence="1 2">
    <name type="scientific">Halodesulfovibrio marinisediminis DSM 17456</name>
    <dbReference type="NCBI Taxonomy" id="1121457"/>
    <lineage>
        <taxon>Bacteria</taxon>
        <taxon>Pseudomonadati</taxon>
        <taxon>Thermodesulfobacteriota</taxon>
        <taxon>Desulfovibrionia</taxon>
        <taxon>Desulfovibrionales</taxon>
        <taxon>Desulfovibrionaceae</taxon>
        <taxon>Halodesulfovibrio</taxon>
    </lineage>
</organism>
<keyword evidence="2" id="KW-1185">Reference proteome</keyword>
<evidence type="ECO:0000313" key="2">
    <source>
        <dbReference type="Proteomes" id="UP000184694"/>
    </source>
</evidence>
<evidence type="ECO:0000313" key="1">
    <source>
        <dbReference type="EMBL" id="SIO01552.1"/>
    </source>
</evidence>
<dbReference type="STRING" id="1121457.SAMN02745161_1636"/>
<reference evidence="2" key="1">
    <citation type="submission" date="2016-11" db="EMBL/GenBank/DDBJ databases">
        <authorList>
            <person name="Varghese N."/>
            <person name="Submissions S."/>
        </authorList>
    </citation>
    <scope>NUCLEOTIDE SEQUENCE [LARGE SCALE GENOMIC DNA]</scope>
    <source>
        <strain evidence="2">DSM 17456</strain>
    </source>
</reference>
<dbReference type="RefSeq" id="WP_074216428.1">
    <property type="nucleotide sequence ID" value="NZ_FSRG01000004.1"/>
</dbReference>
<sequence>MAEIKRDFDLLEMPVEGVAAYWLSLKKLVGNKRNFKPIHEEAQYTSEEYIRYLLQIGFGDFSEETIRRMAQVKSQTMLSCMERKFDCMRVAILDVATAENPHRSIAKLYADFPQPPVAGDKAIRFAQELLRLMPDKYKGREKFFDVGHRIPDDKLIVALLFYVFYARHQGKDACQSLLPLISSAYFRDALSMVIDGFDVPFVRKWLKKHKEALLKDMQFKCAMSTELCIGIASRIDYDNLHSLARAYLPPNGGAQAG</sequence>
<dbReference type="Proteomes" id="UP000184694">
    <property type="component" value="Unassembled WGS sequence"/>
</dbReference>
<dbReference type="EMBL" id="FSRG01000004">
    <property type="protein sequence ID" value="SIO01552.1"/>
    <property type="molecule type" value="Genomic_DNA"/>
</dbReference>
<dbReference type="OrthoDB" id="5470010at2"/>